<sequence>MATRAHSTPPERQRESNGGCTLRCMVTPHTPPPHSPAPHRAASLSPPVTPSPVRWAGGPQSPVSPLPLTSRSGTTRSSSPAGRAPGIVPALLLWPDVLDDSVRNVARVSRRLRVLTSNPTLAMLAQQVLRTLEPADAMAALSRYFSRITAAELVLEWLYDECDGLL</sequence>
<name>J0D5W9_AURST</name>
<dbReference type="InParanoid" id="J0D5W9"/>
<reference evidence="3" key="1">
    <citation type="journal article" date="2012" name="Science">
        <title>The Paleozoic origin of enzymatic lignin decomposition reconstructed from 31 fungal genomes.</title>
        <authorList>
            <person name="Floudas D."/>
            <person name="Binder M."/>
            <person name="Riley R."/>
            <person name="Barry K."/>
            <person name="Blanchette R.A."/>
            <person name="Henrissat B."/>
            <person name="Martinez A.T."/>
            <person name="Otillar R."/>
            <person name="Spatafora J.W."/>
            <person name="Yadav J.S."/>
            <person name="Aerts A."/>
            <person name="Benoit I."/>
            <person name="Boyd A."/>
            <person name="Carlson A."/>
            <person name="Copeland A."/>
            <person name="Coutinho P.M."/>
            <person name="de Vries R.P."/>
            <person name="Ferreira P."/>
            <person name="Findley K."/>
            <person name="Foster B."/>
            <person name="Gaskell J."/>
            <person name="Glotzer D."/>
            <person name="Gorecki P."/>
            <person name="Heitman J."/>
            <person name="Hesse C."/>
            <person name="Hori C."/>
            <person name="Igarashi K."/>
            <person name="Jurgens J.A."/>
            <person name="Kallen N."/>
            <person name="Kersten P."/>
            <person name="Kohler A."/>
            <person name="Kuees U."/>
            <person name="Kumar T.K.A."/>
            <person name="Kuo A."/>
            <person name="LaButti K."/>
            <person name="Larrondo L.F."/>
            <person name="Lindquist E."/>
            <person name="Ling A."/>
            <person name="Lombard V."/>
            <person name="Lucas S."/>
            <person name="Lundell T."/>
            <person name="Martin R."/>
            <person name="McLaughlin D.J."/>
            <person name="Morgenstern I."/>
            <person name="Morin E."/>
            <person name="Murat C."/>
            <person name="Nagy L.G."/>
            <person name="Nolan M."/>
            <person name="Ohm R.A."/>
            <person name="Patyshakuliyeva A."/>
            <person name="Rokas A."/>
            <person name="Ruiz-Duenas F.J."/>
            <person name="Sabat G."/>
            <person name="Salamov A."/>
            <person name="Samejima M."/>
            <person name="Schmutz J."/>
            <person name="Slot J.C."/>
            <person name="St John F."/>
            <person name="Stenlid J."/>
            <person name="Sun H."/>
            <person name="Sun S."/>
            <person name="Syed K."/>
            <person name="Tsang A."/>
            <person name="Wiebenga A."/>
            <person name="Young D."/>
            <person name="Pisabarro A."/>
            <person name="Eastwood D.C."/>
            <person name="Martin F."/>
            <person name="Cullen D."/>
            <person name="Grigoriev I.V."/>
            <person name="Hibbett D.S."/>
        </authorList>
    </citation>
    <scope>NUCLEOTIDE SEQUENCE [LARGE SCALE GENOMIC DNA]</scope>
    <source>
        <strain evidence="3">TFB10046</strain>
    </source>
</reference>
<dbReference type="AlphaFoldDB" id="J0D5W9"/>
<evidence type="ECO:0000313" key="2">
    <source>
        <dbReference type="EMBL" id="EJD34227.1"/>
    </source>
</evidence>
<gene>
    <name evidence="2" type="ORF">AURDEDRAFT_176726</name>
</gene>
<feature type="region of interest" description="Disordered" evidence="1">
    <location>
        <begin position="1"/>
        <end position="82"/>
    </location>
</feature>
<proteinExistence type="predicted"/>
<accession>J0D5W9</accession>
<dbReference type="KEGG" id="adl:AURDEDRAFT_176726"/>
<evidence type="ECO:0000313" key="3">
    <source>
        <dbReference type="Proteomes" id="UP000006514"/>
    </source>
</evidence>
<feature type="compositionally biased region" description="Low complexity" evidence="1">
    <location>
        <begin position="69"/>
        <end position="79"/>
    </location>
</feature>
<protein>
    <submittedName>
        <fullName evidence="2">Uncharacterized protein</fullName>
    </submittedName>
</protein>
<dbReference type="EMBL" id="JH687977">
    <property type="protein sequence ID" value="EJD34227.1"/>
    <property type="molecule type" value="Genomic_DNA"/>
</dbReference>
<keyword evidence="3" id="KW-1185">Reference proteome</keyword>
<organism evidence="2 3">
    <name type="scientific">Auricularia subglabra (strain TFB-10046 / SS5)</name>
    <name type="common">White-rot fungus</name>
    <name type="synonym">Auricularia delicata (strain TFB10046)</name>
    <dbReference type="NCBI Taxonomy" id="717982"/>
    <lineage>
        <taxon>Eukaryota</taxon>
        <taxon>Fungi</taxon>
        <taxon>Dikarya</taxon>
        <taxon>Basidiomycota</taxon>
        <taxon>Agaricomycotina</taxon>
        <taxon>Agaricomycetes</taxon>
        <taxon>Auriculariales</taxon>
        <taxon>Auriculariaceae</taxon>
        <taxon>Auricularia</taxon>
    </lineage>
</organism>
<dbReference type="Proteomes" id="UP000006514">
    <property type="component" value="Unassembled WGS sequence"/>
</dbReference>
<evidence type="ECO:0000256" key="1">
    <source>
        <dbReference type="SAM" id="MobiDB-lite"/>
    </source>
</evidence>